<reference evidence="2" key="1">
    <citation type="journal article" date="2019" name="bioRxiv">
        <title>The Genome of the Zebra Mussel, Dreissena polymorpha: A Resource for Invasive Species Research.</title>
        <authorList>
            <person name="McCartney M.A."/>
            <person name="Auch B."/>
            <person name="Kono T."/>
            <person name="Mallez S."/>
            <person name="Zhang Y."/>
            <person name="Obille A."/>
            <person name="Becker A."/>
            <person name="Abrahante J.E."/>
            <person name="Garbe J."/>
            <person name="Badalamenti J.P."/>
            <person name="Herman A."/>
            <person name="Mangelson H."/>
            <person name="Liachko I."/>
            <person name="Sullivan S."/>
            <person name="Sone E.D."/>
            <person name="Koren S."/>
            <person name="Silverstein K.A.T."/>
            <person name="Beckman K.B."/>
            <person name="Gohl D.M."/>
        </authorList>
    </citation>
    <scope>NUCLEOTIDE SEQUENCE</scope>
    <source>
        <strain evidence="2">Duluth1</strain>
        <tissue evidence="2">Whole animal</tissue>
    </source>
</reference>
<dbReference type="EMBL" id="JAIWYP010000009">
    <property type="protein sequence ID" value="KAH3774583.1"/>
    <property type="molecule type" value="Genomic_DNA"/>
</dbReference>
<feature type="compositionally biased region" description="Low complexity" evidence="1">
    <location>
        <begin position="46"/>
        <end position="63"/>
    </location>
</feature>
<organism evidence="2 3">
    <name type="scientific">Dreissena polymorpha</name>
    <name type="common">Zebra mussel</name>
    <name type="synonym">Mytilus polymorpha</name>
    <dbReference type="NCBI Taxonomy" id="45954"/>
    <lineage>
        <taxon>Eukaryota</taxon>
        <taxon>Metazoa</taxon>
        <taxon>Spiralia</taxon>
        <taxon>Lophotrochozoa</taxon>
        <taxon>Mollusca</taxon>
        <taxon>Bivalvia</taxon>
        <taxon>Autobranchia</taxon>
        <taxon>Heteroconchia</taxon>
        <taxon>Euheterodonta</taxon>
        <taxon>Imparidentia</taxon>
        <taxon>Neoheterodontei</taxon>
        <taxon>Myida</taxon>
        <taxon>Dreissenoidea</taxon>
        <taxon>Dreissenidae</taxon>
        <taxon>Dreissena</taxon>
    </lineage>
</organism>
<gene>
    <name evidence="2" type="ORF">DPMN_175965</name>
</gene>
<accession>A0A9D4E881</accession>
<evidence type="ECO:0000313" key="3">
    <source>
        <dbReference type="Proteomes" id="UP000828390"/>
    </source>
</evidence>
<name>A0A9D4E881_DREPO</name>
<protein>
    <submittedName>
        <fullName evidence="2">Uncharacterized protein</fullName>
    </submittedName>
</protein>
<feature type="region of interest" description="Disordered" evidence="1">
    <location>
        <begin position="1"/>
        <end position="75"/>
    </location>
</feature>
<comment type="caution">
    <text evidence="2">The sequence shown here is derived from an EMBL/GenBank/DDBJ whole genome shotgun (WGS) entry which is preliminary data.</text>
</comment>
<proteinExistence type="predicted"/>
<sequence>MVVVLPLETSQATSNIPADVPLPSLDQGPMVHVEAPTSRVEEKPTSARTSRSSRAEPPAARRLAAPKRTEKGEEK</sequence>
<keyword evidence="3" id="KW-1185">Reference proteome</keyword>
<evidence type="ECO:0000256" key="1">
    <source>
        <dbReference type="SAM" id="MobiDB-lite"/>
    </source>
</evidence>
<dbReference type="AlphaFoldDB" id="A0A9D4E881"/>
<reference evidence="2" key="2">
    <citation type="submission" date="2020-11" db="EMBL/GenBank/DDBJ databases">
        <authorList>
            <person name="McCartney M.A."/>
            <person name="Auch B."/>
            <person name="Kono T."/>
            <person name="Mallez S."/>
            <person name="Becker A."/>
            <person name="Gohl D.M."/>
            <person name="Silverstein K.A.T."/>
            <person name="Koren S."/>
            <person name="Bechman K.B."/>
            <person name="Herman A."/>
            <person name="Abrahante J.E."/>
            <person name="Garbe J."/>
        </authorList>
    </citation>
    <scope>NUCLEOTIDE SEQUENCE</scope>
    <source>
        <strain evidence="2">Duluth1</strain>
        <tissue evidence="2">Whole animal</tissue>
    </source>
</reference>
<evidence type="ECO:0000313" key="2">
    <source>
        <dbReference type="EMBL" id="KAH3774583.1"/>
    </source>
</evidence>
<dbReference type="Proteomes" id="UP000828390">
    <property type="component" value="Unassembled WGS sequence"/>
</dbReference>